<comment type="caution">
    <text evidence="6">The sequence shown here is derived from an EMBL/GenBank/DDBJ whole genome shotgun (WGS) entry which is preliminary data.</text>
</comment>
<dbReference type="Proteomes" id="UP000440224">
    <property type="component" value="Unassembled WGS sequence"/>
</dbReference>
<dbReference type="AlphaFoldDB" id="A0A6N7PR55"/>
<reference evidence="6 7" key="1">
    <citation type="submission" date="2019-10" db="EMBL/GenBank/DDBJ databases">
        <title>A soil myxobacterium in the family Polyangiaceae.</title>
        <authorList>
            <person name="Li Y."/>
            <person name="Wang J."/>
        </authorList>
    </citation>
    <scope>NUCLEOTIDE SEQUENCE [LARGE SCALE GENOMIC DNA]</scope>
    <source>
        <strain evidence="6 7">DSM 14734</strain>
    </source>
</reference>
<dbReference type="Gene3D" id="1.10.287.310">
    <property type="match status" value="1"/>
</dbReference>
<accession>A0A6N7PR55</accession>
<dbReference type="CDD" id="cd00427">
    <property type="entry name" value="Ribosomal_L29_HIP"/>
    <property type="match status" value="1"/>
</dbReference>
<evidence type="ECO:0000313" key="6">
    <source>
        <dbReference type="EMBL" id="MRG94528.1"/>
    </source>
</evidence>
<dbReference type="InterPro" id="IPR036049">
    <property type="entry name" value="Ribosomal_uL29_sf"/>
</dbReference>
<comment type="similarity">
    <text evidence="1 5">Belongs to the universal ribosomal protein uL29 family.</text>
</comment>
<dbReference type="NCBIfam" id="TIGR00012">
    <property type="entry name" value="L29"/>
    <property type="match status" value="1"/>
</dbReference>
<dbReference type="HAMAP" id="MF_00374">
    <property type="entry name" value="Ribosomal_uL29"/>
    <property type="match status" value="1"/>
</dbReference>
<organism evidence="6 7">
    <name type="scientific">Polyangium spumosum</name>
    <dbReference type="NCBI Taxonomy" id="889282"/>
    <lineage>
        <taxon>Bacteria</taxon>
        <taxon>Pseudomonadati</taxon>
        <taxon>Myxococcota</taxon>
        <taxon>Polyangia</taxon>
        <taxon>Polyangiales</taxon>
        <taxon>Polyangiaceae</taxon>
        <taxon>Polyangium</taxon>
    </lineage>
</organism>
<evidence type="ECO:0000313" key="7">
    <source>
        <dbReference type="Proteomes" id="UP000440224"/>
    </source>
</evidence>
<dbReference type="GO" id="GO:0003735">
    <property type="term" value="F:structural constituent of ribosome"/>
    <property type="evidence" value="ECO:0007669"/>
    <property type="project" value="InterPro"/>
</dbReference>
<protein>
    <recommendedName>
        <fullName evidence="4 5">Large ribosomal subunit protein uL29</fullName>
    </recommendedName>
</protein>
<dbReference type="GO" id="GO:1990904">
    <property type="term" value="C:ribonucleoprotein complex"/>
    <property type="evidence" value="ECO:0007669"/>
    <property type="project" value="UniProtKB-KW"/>
</dbReference>
<evidence type="ECO:0000256" key="5">
    <source>
        <dbReference type="HAMAP-Rule" id="MF_00374"/>
    </source>
</evidence>
<evidence type="ECO:0000256" key="2">
    <source>
        <dbReference type="ARBA" id="ARBA00022980"/>
    </source>
</evidence>
<dbReference type="Pfam" id="PF00831">
    <property type="entry name" value="Ribosomal_L29"/>
    <property type="match status" value="1"/>
</dbReference>
<dbReference type="InterPro" id="IPR001854">
    <property type="entry name" value="Ribosomal_uL29"/>
</dbReference>
<keyword evidence="7" id="KW-1185">Reference proteome</keyword>
<proteinExistence type="inferred from homology"/>
<dbReference type="OrthoDB" id="9815192at2"/>
<keyword evidence="3 5" id="KW-0687">Ribonucleoprotein</keyword>
<name>A0A6N7PR55_9BACT</name>
<dbReference type="GO" id="GO:0006412">
    <property type="term" value="P:translation"/>
    <property type="evidence" value="ECO:0007669"/>
    <property type="project" value="UniProtKB-UniRule"/>
</dbReference>
<evidence type="ECO:0000256" key="1">
    <source>
        <dbReference type="ARBA" id="ARBA00009254"/>
    </source>
</evidence>
<evidence type="ECO:0000256" key="4">
    <source>
        <dbReference type="ARBA" id="ARBA00035204"/>
    </source>
</evidence>
<dbReference type="EMBL" id="WJIE01000006">
    <property type="protein sequence ID" value="MRG94528.1"/>
    <property type="molecule type" value="Genomic_DNA"/>
</dbReference>
<dbReference type="SUPFAM" id="SSF46561">
    <property type="entry name" value="Ribosomal protein L29 (L29p)"/>
    <property type="match status" value="1"/>
</dbReference>
<gene>
    <name evidence="5 6" type="primary">rpmC</name>
    <name evidence="6" type="ORF">GF068_21775</name>
</gene>
<dbReference type="GO" id="GO:0005840">
    <property type="term" value="C:ribosome"/>
    <property type="evidence" value="ECO:0007669"/>
    <property type="project" value="UniProtKB-KW"/>
</dbReference>
<sequence>MKAKDLRERTTEHLQELEKTLGREVFDAKFKNFTNRLNDTAAIRKARRDLARVKTVLQQRATESAAAEGNK</sequence>
<dbReference type="RefSeq" id="WP_153821374.1">
    <property type="nucleotide sequence ID" value="NZ_WJIE01000006.1"/>
</dbReference>
<evidence type="ECO:0000256" key="3">
    <source>
        <dbReference type="ARBA" id="ARBA00023274"/>
    </source>
</evidence>
<keyword evidence="2 5" id="KW-0689">Ribosomal protein</keyword>